<organism evidence="15 16">
    <name type="scientific">Anaerobaca lacustris</name>
    <dbReference type="NCBI Taxonomy" id="3044600"/>
    <lineage>
        <taxon>Bacteria</taxon>
        <taxon>Pseudomonadati</taxon>
        <taxon>Planctomycetota</taxon>
        <taxon>Phycisphaerae</taxon>
        <taxon>Sedimentisphaerales</taxon>
        <taxon>Anaerobacaceae</taxon>
        <taxon>Anaerobaca</taxon>
    </lineage>
</organism>
<dbReference type="InterPro" id="IPR017927">
    <property type="entry name" value="FAD-bd_FR_type"/>
</dbReference>
<dbReference type="EMBL" id="JASCXX010000009">
    <property type="protein sequence ID" value="MDI6449204.1"/>
    <property type="molecule type" value="Genomic_DNA"/>
</dbReference>
<feature type="transmembrane region" description="Helical" evidence="13">
    <location>
        <begin position="189"/>
        <end position="207"/>
    </location>
</feature>
<dbReference type="PROSITE" id="PS51384">
    <property type="entry name" value="FAD_FR"/>
    <property type="match status" value="1"/>
</dbReference>
<evidence type="ECO:0000256" key="5">
    <source>
        <dbReference type="ARBA" id="ARBA00022714"/>
    </source>
</evidence>
<evidence type="ECO:0000256" key="8">
    <source>
        <dbReference type="ARBA" id="ARBA00022989"/>
    </source>
</evidence>
<comment type="caution">
    <text evidence="15">The sequence shown here is derived from an EMBL/GenBank/DDBJ whole genome shotgun (WGS) entry which is preliminary data.</text>
</comment>
<keyword evidence="7" id="KW-0274">FAD</keyword>
<keyword evidence="4 13" id="KW-0812">Transmembrane</keyword>
<evidence type="ECO:0000256" key="11">
    <source>
        <dbReference type="ARBA" id="ARBA00023014"/>
    </source>
</evidence>
<feature type="transmembrane region" description="Helical" evidence="13">
    <location>
        <begin position="319"/>
        <end position="339"/>
    </location>
</feature>
<feature type="transmembrane region" description="Helical" evidence="13">
    <location>
        <begin position="159"/>
        <end position="177"/>
    </location>
</feature>
<keyword evidence="6" id="KW-0479">Metal-binding</keyword>
<dbReference type="AlphaFoldDB" id="A0AAW6TY82"/>
<dbReference type="GO" id="GO:0046872">
    <property type="term" value="F:metal ion binding"/>
    <property type="evidence" value="ECO:0007669"/>
    <property type="project" value="UniProtKB-KW"/>
</dbReference>
<dbReference type="Gene3D" id="3.40.50.80">
    <property type="entry name" value="Nucleotide-binding domain of ferredoxin-NADP reductase (FNR) module"/>
    <property type="match status" value="1"/>
</dbReference>
<evidence type="ECO:0000256" key="6">
    <source>
        <dbReference type="ARBA" id="ARBA00022723"/>
    </source>
</evidence>
<keyword evidence="3" id="KW-0285">Flavoprotein</keyword>
<dbReference type="PANTHER" id="PTHR47354">
    <property type="entry name" value="NADH OXIDOREDUCTASE HCR"/>
    <property type="match status" value="1"/>
</dbReference>
<accession>A0AAW6TY82</accession>
<evidence type="ECO:0000259" key="14">
    <source>
        <dbReference type="PROSITE" id="PS51384"/>
    </source>
</evidence>
<evidence type="ECO:0000256" key="2">
    <source>
        <dbReference type="ARBA" id="ARBA00004141"/>
    </source>
</evidence>
<evidence type="ECO:0000256" key="13">
    <source>
        <dbReference type="SAM" id="Phobius"/>
    </source>
</evidence>
<dbReference type="SUPFAM" id="SSF52343">
    <property type="entry name" value="Ferredoxin reductase-like, C-terminal NADP-linked domain"/>
    <property type="match status" value="1"/>
</dbReference>
<keyword evidence="11" id="KW-0411">Iron-sulfur</keyword>
<keyword evidence="10" id="KW-0408">Iron</keyword>
<feature type="transmembrane region" description="Helical" evidence="13">
    <location>
        <begin position="20"/>
        <end position="41"/>
    </location>
</feature>
<sequence>MAAERKPGQFNLPWRHSRTWAVCLFIGYVVIVVSIVALAQLNSGVSRGFVLDLALGCGLVGFAILTLQVVLASRSKWLDSPFGLDVVMRFHSRVALLAGVLLVLHPILLMVAHGNLRLLSFQTSWRVDVGKAALALLVLGILFALYFSKLGVDYNTWRFAHKGMVLVVILGFVHGLWIGSDIQRTPVRIYWWLLFVVAAGIFAYRNLVVPLWVRRRFTITDVQQETHDTYTLTFEPQDGKPTPRHPGQFMFVKFIRPGRPSELHPFTISASPLKTRILQATIKQSGNFTDTIDQTRVGDGARIEAPYGRFSLVHQRCGGLVFIAGGVGITPIVSMLRYLKETDDLRPVLLLYGNKTERDILFREELDALPDHVETVHILSEPADDWQGPRGYVTRDVLETFAAARLSDPQTHVFLCGPAAMMSSVMRDLKAMGVPDSRVHVERFTL</sequence>
<keyword evidence="9" id="KW-0560">Oxidoreductase</keyword>
<gene>
    <name evidence="15" type="ORF">QJ522_09130</name>
</gene>
<dbReference type="Proteomes" id="UP001431776">
    <property type="component" value="Unassembled WGS sequence"/>
</dbReference>
<feature type="transmembrane region" description="Helical" evidence="13">
    <location>
        <begin position="53"/>
        <end position="73"/>
    </location>
</feature>
<dbReference type="Gene3D" id="2.40.30.10">
    <property type="entry name" value="Translation factors"/>
    <property type="match status" value="1"/>
</dbReference>
<keyword evidence="8 13" id="KW-1133">Transmembrane helix</keyword>
<comment type="subcellular location">
    <subcellularLocation>
        <location evidence="2">Membrane</location>
        <topology evidence="2">Multi-pass membrane protein</topology>
    </subcellularLocation>
</comment>
<dbReference type="InterPro" id="IPR013112">
    <property type="entry name" value="FAD-bd_8"/>
</dbReference>
<evidence type="ECO:0000256" key="10">
    <source>
        <dbReference type="ARBA" id="ARBA00023004"/>
    </source>
</evidence>
<dbReference type="GO" id="GO:0050660">
    <property type="term" value="F:flavin adenine dinucleotide binding"/>
    <property type="evidence" value="ECO:0007669"/>
    <property type="project" value="TreeGrafter"/>
</dbReference>
<feature type="transmembrane region" description="Helical" evidence="13">
    <location>
        <begin position="132"/>
        <end position="152"/>
    </location>
</feature>
<keyword evidence="16" id="KW-1185">Reference proteome</keyword>
<dbReference type="InterPro" id="IPR039261">
    <property type="entry name" value="FNR_nucleotide-bd"/>
</dbReference>
<dbReference type="GO" id="GO:0016020">
    <property type="term" value="C:membrane"/>
    <property type="evidence" value="ECO:0007669"/>
    <property type="project" value="UniProtKB-SubCell"/>
</dbReference>
<evidence type="ECO:0000313" key="16">
    <source>
        <dbReference type="Proteomes" id="UP001431776"/>
    </source>
</evidence>
<protein>
    <submittedName>
        <fullName evidence="15">Ferredoxin reductase family protein</fullName>
    </submittedName>
</protein>
<keyword evidence="5" id="KW-0001">2Fe-2S</keyword>
<evidence type="ECO:0000256" key="12">
    <source>
        <dbReference type="ARBA" id="ARBA00023136"/>
    </source>
</evidence>
<name>A0AAW6TY82_9BACT</name>
<dbReference type="InterPro" id="IPR001709">
    <property type="entry name" value="Flavoprot_Pyr_Nucl_cyt_Rdtase"/>
</dbReference>
<dbReference type="PANTHER" id="PTHR47354:SF8">
    <property type="entry name" value="1,2-PHENYLACETYL-COA EPOXIDASE, SUBUNIT E"/>
    <property type="match status" value="1"/>
</dbReference>
<dbReference type="Pfam" id="PF08022">
    <property type="entry name" value="FAD_binding_8"/>
    <property type="match status" value="1"/>
</dbReference>
<keyword evidence="12 13" id="KW-0472">Membrane</keyword>
<dbReference type="SUPFAM" id="SSF63380">
    <property type="entry name" value="Riboflavin synthase domain-like"/>
    <property type="match status" value="1"/>
</dbReference>
<dbReference type="PRINTS" id="PR00410">
    <property type="entry name" value="PHEHYDRXLASE"/>
</dbReference>
<dbReference type="Pfam" id="PF01794">
    <property type="entry name" value="Ferric_reduct"/>
    <property type="match status" value="1"/>
</dbReference>
<evidence type="ECO:0000256" key="9">
    <source>
        <dbReference type="ARBA" id="ARBA00023002"/>
    </source>
</evidence>
<evidence type="ECO:0000313" key="15">
    <source>
        <dbReference type="EMBL" id="MDI6449204.1"/>
    </source>
</evidence>
<dbReference type="Pfam" id="PF00175">
    <property type="entry name" value="NAD_binding_1"/>
    <property type="match status" value="1"/>
</dbReference>
<feature type="domain" description="FAD-binding FR-type" evidence="14">
    <location>
        <begin position="212"/>
        <end position="313"/>
    </location>
</feature>
<dbReference type="CDD" id="cd06198">
    <property type="entry name" value="FNR_like_3"/>
    <property type="match status" value="1"/>
</dbReference>
<evidence type="ECO:0000256" key="4">
    <source>
        <dbReference type="ARBA" id="ARBA00022692"/>
    </source>
</evidence>
<evidence type="ECO:0000256" key="3">
    <source>
        <dbReference type="ARBA" id="ARBA00022630"/>
    </source>
</evidence>
<dbReference type="PRINTS" id="PR00371">
    <property type="entry name" value="FPNCR"/>
</dbReference>
<evidence type="ECO:0000256" key="1">
    <source>
        <dbReference type="ARBA" id="ARBA00001974"/>
    </source>
</evidence>
<evidence type="ECO:0000256" key="7">
    <source>
        <dbReference type="ARBA" id="ARBA00022827"/>
    </source>
</evidence>
<proteinExistence type="predicted"/>
<dbReference type="GO" id="GO:0051537">
    <property type="term" value="F:2 iron, 2 sulfur cluster binding"/>
    <property type="evidence" value="ECO:0007669"/>
    <property type="project" value="UniProtKB-KW"/>
</dbReference>
<dbReference type="InterPro" id="IPR013130">
    <property type="entry name" value="Fe3_Rdtase_TM_dom"/>
</dbReference>
<dbReference type="GO" id="GO:0016491">
    <property type="term" value="F:oxidoreductase activity"/>
    <property type="evidence" value="ECO:0007669"/>
    <property type="project" value="UniProtKB-KW"/>
</dbReference>
<dbReference type="InterPro" id="IPR001433">
    <property type="entry name" value="OxRdtase_FAD/NAD-bd"/>
</dbReference>
<comment type="cofactor">
    <cofactor evidence="1">
        <name>FAD</name>
        <dbReference type="ChEBI" id="CHEBI:57692"/>
    </cofactor>
</comment>
<dbReference type="RefSeq" id="WP_349244612.1">
    <property type="nucleotide sequence ID" value="NZ_JASCXX010000009.1"/>
</dbReference>
<dbReference type="InterPro" id="IPR017938">
    <property type="entry name" value="Riboflavin_synthase-like_b-brl"/>
</dbReference>
<reference evidence="15" key="1">
    <citation type="submission" date="2023-05" db="EMBL/GenBank/DDBJ databases">
        <title>Anaerotaeda fermentans gen. nov., sp. nov., a novel anaerobic planctomycete of the new family within the order Sedimentisphaerales isolated from Taman Peninsula, Russia.</title>
        <authorList>
            <person name="Khomyakova M.A."/>
            <person name="Merkel A.Y."/>
            <person name="Slobodkin A.I."/>
        </authorList>
    </citation>
    <scope>NUCLEOTIDE SEQUENCE</scope>
    <source>
        <strain evidence="15">M17dextr</strain>
    </source>
</reference>
<dbReference type="InterPro" id="IPR050415">
    <property type="entry name" value="MRET"/>
</dbReference>
<feature type="transmembrane region" description="Helical" evidence="13">
    <location>
        <begin position="94"/>
        <end position="112"/>
    </location>
</feature>